<protein>
    <recommendedName>
        <fullName evidence="9 10">D-alanyl-D-alanine dipeptidase</fullName>
        <shortName evidence="9 10">D-Ala-D-Ala dipeptidase</shortName>
        <ecNumber evidence="9 10">3.4.13.22</ecNumber>
    </recommendedName>
</protein>
<organism evidence="11 12">
    <name type="scientific">Streptomyces pyxinae</name>
    <dbReference type="NCBI Taxonomy" id="2970734"/>
    <lineage>
        <taxon>Bacteria</taxon>
        <taxon>Bacillati</taxon>
        <taxon>Actinomycetota</taxon>
        <taxon>Actinomycetes</taxon>
        <taxon>Kitasatosporales</taxon>
        <taxon>Streptomycetaceae</taxon>
        <taxon>Streptomyces</taxon>
    </lineage>
</organism>
<dbReference type="PANTHER" id="PTHR43126">
    <property type="entry name" value="D-ALANYL-D-ALANINE DIPEPTIDASE"/>
    <property type="match status" value="1"/>
</dbReference>
<gene>
    <name evidence="11" type="ORF">NX801_08420</name>
</gene>
<evidence type="ECO:0000256" key="6">
    <source>
        <dbReference type="ARBA" id="ARBA00022997"/>
    </source>
</evidence>
<keyword evidence="5 9" id="KW-0862">Zinc</keyword>
<evidence type="ECO:0000256" key="10">
    <source>
        <dbReference type="PIRNR" id="PIRNR026671"/>
    </source>
</evidence>
<comment type="cofactor">
    <cofactor evidence="9">
        <name>Zn(2+)</name>
        <dbReference type="ChEBI" id="CHEBI:29105"/>
    </cofactor>
    <text evidence="9">Binds 1 zinc ion per subunit.</text>
</comment>
<keyword evidence="8 10" id="KW-0961">Cell wall biogenesis/degradation</keyword>
<accession>A0ABT2CF30</accession>
<evidence type="ECO:0000313" key="12">
    <source>
        <dbReference type="Proteomes" id="UP001431313"/>
    </source>
</evidence>
<keyword evidence="7 9" id="KW-0482">Metalloprotease</keyword>
<evidence type="ECO:0000256" key="9">
    <source>
        <dbReference type="HAMAP-Rule" id="MF_01924"/>
    </source>
</evidence>
<comment type="similarity">
    <text evidence="9 10">Belongs to the peptidase M15D family.</text>
</comment>
<dbReference type="SUPFAM" id="SSF55166">
    <property type="entry name" value="Hedgehog/DD-peptidase"/>
    <property type="match status" value="1"/>
</dbReference>
<evidence type="ECO:0000256" key="4">
    <source>
        <dbReference type="ARBA" id="ARBA00022801"/>
    </source>
</evidence>
<dbReference type="PANTHER" id="PTHR43126:SF2">
    <property type="entry name" value="D-ALANYL-D-ALANINE DIPEPTIDASE"/>
    <property type="match status" value="1"/>
</dbReference>
<keyword evidence="2 9" id="KW-0645">Protease</keyword>
<comment type="catalytic activity">
    <reaction evidence="1 9 10">
        <text>D-alanyl-D-alanine + H2O = 2 D-alanine</text>
        <dbReference type="Rhea" id="RHEA:20661"/>
        <dbReference type="ChEBI" id="CHEBI:15377"/>
        <dbReference type="ChEBI" id="CHEBI:57416"/>
        <dbReference type="ChEBI" id="CHEBI:57822"/>
        <dbReference type="EC" id="3.4.13.22"/>
    </reaction>
</comment>
<dbReference type="HAMAP" id="MF_01924">
    <property type="entry name" value="A_A_dipeptidase"/>
    <property type="match status" value="1"/>
</dbReference>
<evidence type="ECO:0000256" key="5">
    <source>
        <dbReference type="ARBA" id="ARBA00022833"/>
    </source>
</evidence>
<feature type="active site" description="Proton donor/acceptor" evidence="9">
    <location>
        <position position="189"/>
    </location>
</feature>
<feature type="binding site" evidence="9">
    <location>
        <position position="128"/>
    </location>
    <ligand>
        <name>Zn(2+)</name>
        <dbReference type="ChEBI" id="CHEBI:29105"/>
        <note>catalytic</note>
    </ligand>
</feature>
<evidence type="ECO:0000256" key="2">
    <source>
        <dbReference type="ARBA" id="ARBA00022670"/>
    </source>
</evidence>
<dbReference type="Proteomes" id="UP001431313">
    <property type="component" value="Unassembled WGS sequence"/>
</dbReference>
<comment type="caution">
    <text evidence="11">The sequence shown here is derived from an EMBL/GenBank/DDBJ whole genome shotgun (WGS) entry which is preliminary data.</text>
</comment>
<feature type="binding site" evidence="9">
    <location>
        <position position="121"/>
    </location>
    <ligand>
        <name>Zn(2+)</name>
        <dbReference type="ChEBI" id="CHEBI:29105"/>
        <note>catalytic</note>
    </ligand>
</feature>
<dbReference type="Pfam" id="PF01427">
    <property type="entry name" value="Peptidase_M15"/>
    <property type="match status" value="1"/>
</dbReference>
<dbReference type="InterPro" id="IPR009045">
    <property type="entry name" value="Zn_M74/Hedgehog-like"/>
</dbReference>
<proteinExistence type="inferred from homology"/>
<dbReference type="InterPro" id="IPR000755">
    <property type="entry name" value="A_A_dipeptidase"/>
</dbReference>
<reference evidence="11" key="1">
    <citation type="submission" date="2022-08" db="EMBL/GenBank/DDBJ databases">
        <authorList>
            <person name="Somphong A."/>
            <person name="Phongsopitanun W."/>
        </authorList>
    </citation>
    <scope>NUCLEOTIDE SEQUENCE</scope>
    <source>
        <strain evidence="11">LP05-1</strain>
    </source>
</reference>
<dbReference type="CDD" id="cd14843">
    <property type="entry name" value="D-Ala-D-Ala_dipeptidase_like"/>
    <property type="match status" value="1"/>
</dbReference>
<evidence type="ECO:0000256" key="1">
    <source>
        <dbReference type="ARBA" id="ARBA00001362"/>
    </source>
</evidence>
<evidence type="ECO:0000256" key="8">
    <source>
        <dbReference type="ARBA" id="ARBA00023316"/>
    </source>
</evidence>
<comment type="function">
    <text evidence="9 10">Catalyzes hydrolysis of the D-alanyl-D-alanine dipeptide.</text>
</comment>
<feature type="binding site" evidence="9">
    <location>
        <position position="192"/>
    </location>
    <ligand>
        <name>Zn(2+)</name>
        <dbReference type="ChEBI" id="CHEBI:29105"/>
        <note>catalytic</note>
    </ligand>
</feature>
<keyword evidence="12" id="KW-1185">Reference proteome</keyword>
<keyword evidence="6 9" id="KW-0224">Dipeptidase</keyword>
<keyword evidence="4 9" id="KW-0378">Hydrolase</keyword>
<evidence type="ECO:0000256" key="3">
    <source>
        <dbReference type="ARBA" id="ARBA00022723"/>
    </source>
</evidence>
<name>A0ABT2CF30_9ACTN</name>
<dbReference type="RefSeq" id="WP_258786570.1">
    <property type="nucleotide sequence ID" value="NZ_JANUGQ010000005.1"/>
</dbReference>
<dbReference type="PIRSF" id="PIRSF026671">
    <property type="entry name" value="AA_dipeptidase"/>
    <property type="match status" value="1"/>
</dbReference>
<sequence>MTEVILLSDPRVSGVRVTDNGEPLADARDATWLRVDGRKADADGSYAHLRTDVLSRLLLAQRQLPDGIGFLLVEGYRPPGLQRRYFDRYATGLRAAHPDASPERIRELASAYISPPEVAPHVSGGAVDLTLCTEDGTELPLGSELNATPEESAGRCRTAAPGITAEARANRELMDRALTAGGFVNYPTEWWHWSYGDRYWALLTGAPSALYGPVTRAADRSAPPS</sequence>
<evidence type="ECO:0000256" key="7">
    <source>
        <dbReference type="ARBA" id="ARBA00023049"/>
    </source>
</evidence>
<evidence type="ECO:0000313" key="11">
    <source>
        <dbReference type="EMBL" id="MCS0635687.1"/>
    </source>
</evidence>
<dbReference type="EC" id="3.4.13.22" evidence="9 10"/>
<dbReference type="Gene3D" id="3.30.1380.10">
    <property type="match status" value="1"/>
</dbReference>
<dbReference type="EMBL" id="JANUGQ010000005">
    <property type="protein sequence ID" value="MCS0635687.1"/>
    <property type="molecule type" value="Genomic_DNA"/>
</dbReference>
<feature type="site" description="Transition state stabilizer" evidence="9">
    <location>
        <position position="77"/>
    </location>
</feature>
<keyword evidence="3 9" id="KW-0479">Metal-binding</keyword>